<accession>A0ABU5I3S7</accession>
<keyword evidence="6" id="KW-1185">Reference proteome</keyword>
<feature type="domain" description="Outer membrane protein assembly factor BamE" evidence="4">
    <location>
        <begin position="21"/>
        <end position="97"/>
    </location>
</feature>
<dbReference type="Proteomes" id="UP001294412">
    <property type="component" value="Unassembled WGS sequence"/>
</dbReference>
<evidence type="ECO:0000313" key="5">
    <source>
        <dbReference type="EMBL" id="MDY8109608.1"/>
    </source>
</evidence>
<dbReference type="PANTHER" id="PTHR37482">
    <property type="entry name" value="OUTER MEMBRANE PROTEIN ASSEMBLY FACTOR BAME"/>
    <property type="match status" value="1"/>
</dbReference>
<reference evidence="5 6" key="1">
    <citation type="submission" date="2023-12" db="EMBL/GenBank/DDBJ databases">
        <title>Description of Novel Strain Fulvimarina sp. 2208YS6-2-32 isolated from Uroteuthis (Photololigo) edulis.</title>
        <authorList>
            <person name="Park J.-S."/>
        </authorList>
    </citation>
    <scope>NUCLEOTIDE SEQUENCE [LARGE SCALE GENOMIC DNA]</scope>
    <source>
        <strain evidence="5 6">2208YS6-2-32</strain>
    </source>
</reference>
<evidence type="ECO:0000259" key="4">
    <source>
        <dbReference type="Pfam" id="PF04355"/>
    </source>
</evidence>
<proteinExistence type="predicted"/>
<evidence type="ECO:0000256" key="3">
    <source>
        <dbReference type="ARBA" id="ARBA00023237"/>
    </source>
</evidence>
<name>A0ABU5I3S7_9HYPH</name>
<keyword evidence="1" id="KW-0732">Signal</keyword>
<protein>
    <submittedName>
        <fullName evidence="5">Outer membrane protein assembly factor BamE</fullName>
    </submittedName>
</protein>
<comment type="caution">
    <text evidence="5">The sequence shown here is derived from an EMBL/GenBank/DDBJ whole genome shotgun (WGS) entry which is preliminary data.</text>
</comment>
<keyword evidence="3" id="KW-0998">Cell outer membrane</keyword>
<organism evidence="5 6">
    <name type="scientific">Fulvimarina uroteuthidis</name>
    <dbReference type="NCBI Taxonomy" id="3098149"/>
    <lineage>
        <taxon>Bacteria</taxon>
        <taxon>Pseudomonadati</taxon>
        <taxon>Pseudomonadota</taxon>
        <taxon>Alphaproteobacteria</taxon>
        <taxon>Hyphomicrobiales</taxon>
        <taxon>Aurantimonadaceae</taxon>
        <taxon>Fulvimarina</taxon>
    </lineage>
</organism>
<dbReference type="EMBL" id="JAXLPB010000003">
    <property type="protein sequence ID" value="MDY8109608.1"/>
    <property type="molecule type" value="Genomic_DNA"/>
</dbReference>
<dbReference type="InterPro" id="IPR037873">
    <property type="entry name" value="BamE-like"/>
</dbReference>
<sequence length="139" mass="15136">MLAATLAVTGACSTNEVLSTGYVMDEQTLQLVPTGSSREQVELALGSPSTKATFDSAETYYYISQRRERPVAFLQPRVTDQRVLAVYFNAENRVSRIANYGLQDGRVFDYISRTTPTGGQDATFLNQILGDTVSGGGPR</sequence>
<evidence type="ECO:0000313" key="6">
    <source>
        <dbReference type="Proteomes" id="UP001294412"/>
    </source>
</evidence>
<dbReference type="Gene3D" id="3.30.1450.10">
    <property type="match status" value="1"/>
</dbReference>
<dbReference type="PANTHER" id="PTHR37482:SF1">
    <property type="entry name" value="OUTER MEMBRANE PROTEIN ASSEMBLY FACTOR BAME"/>
    <property type="match status" value="1"/>
</dbReference>
<dbReference type="InterPro" id="IPR007450">
    <property type="entry name" value="BamE_dom"/>
</dbReference>
<evidence type="ECO:0000256" key="1">
    <source>
        <dbReference type="ARBA" id="ARBA00022729"/>
    </source>
</evidence>
<keyword evidence="2" id="KW-0472">Membrane</keyword>
<dbReference type="InterPro" id="IPR026592">
    <property type="entry name" value="BamE"/>
</dbReference>
<gene>
    <name evidence="5" type="ORF">U0C82_10710</name>
</gene>
<evidence type="ECO:0000256" key="2">
    <source>
        <dbReference type="ARBA" id="ARBA00023136"/>
    </source>
</evidence>
<dbReference type="Pfam" id="PF04355">
    <property type="entry name" value="BamE"/>
    <property type="match status" value="1"/>
</dbReference>